<reference evidence="5 6" key="1">
    <citation type="journal article" date="2010" name="Proc. Natl. Acad. Sci. U.S.A.">
        <title>A Nitrospira metagenome illuminates the physiology and evolution of globally important nitrite-oxidizing bacteria.</title>
        <authorList>
            <person name="Lucker S."/>
            <person name="Wagner M."/>
            <person name="Maixner F."/>
            <person name="Pelletier E."/>
            <person name="Koch H."/>
            <person name="Vacherie B."/>
            <person name="Rattei T."/>
            <person name="Sinninghe Damste J."/>
            <person name="Spieck E."/>
            <person name="Le Paslier D."/>
            <person name="Daims H."/>
        </authorList>
    </citation>
    <scope>NUCLEOTIDE SEQUENCE [LARGE SCALE GENOMIC DNA]</scope>
</reference>
<keyword evidence="4" id="KW-0802">TPR repeat</keyword>
<keyword evidence="1" id="KW-0677">Repeat</keyword>
<dbReference type="AlphaFoldDB" id="D8PA29"/>
<dbReference type="STRING" id="330214.NIDE0308"/>
<feature type="repeat" description="ANK" evidence="3">
    <location>
        <begin position="116"/>
        <end position="148"/>
    </location>
</feature>
<feature type="repeat" description="ANK" evidence="3">
    <location>
        <begin position="83"/>
        <end position="115"/>
    </location>
</feature>
<dbReference type="PROSITE" id="PS50005">
    <property type="entry name" value="TPR"/>
    <property type="match status" value="2"/>
</dbReference>
<dbReference type="PROSITE" id="PS50297">
    <property type="entry name" value="ANK_REP_REGION"/>
    <property type="match status" value="4"/>
</dbReference>
<dbReference type="eggNOG" id="COG0457">
    <property type="taxonomic scope" value="Bacteria"/>
</dbReference>
<keyword evidence="6" id="KW-1185">Reference proteome</keyword>
<protein>
    <submittedName>
        <fullName evidence="5">Uncharacterized protein</fullName>
    </submittedName>
</protein>
<organism evidence="5 6">
    <name type="scientific">Nitrospira defluvii</name>
    <dbReference type="NCBI Taxonomy" id="330214"/>
    <lineage>
        <taxon>Bacteria</taxon>
        <taxon>Pseudomonadati</taxon>
        <taxon>Nitrospirota</taxon>
        <taxon>Nitrospiria</taxon>
        <taxon>Nitrospirales</taxon>
        <taxon>Nitrospiraceae</taxon>
        <taxon>Nitrospira</taxon>
    </lineage>
</organism>
<evidence type="ECO:0000313" key="6">
    <source>
        <dbReference type="Proteomes" id="UP000001660"/>
    </source>
</evidence>
<sequence>MGLAVAVLACVLNYALLAGMASWMFNQIKSTHDPYDIDELTLSPIILKANGWTPLHLAAARGDVSEVTSLLEDGSPVDRHNNNGRTALLEAAKRGQTPVVTVLLQYGANPNAKMKQNMTALLTAAEHGHADTIAVLLSNNADIDALCTCGDSALHRSVRKGHLAAAQVLLEQGIAANQKSHGETALEIAQHDEDRELIALLRAYGGREFSQAKARRAQGVAFQKKGQVDKALFAYAEALNLDPDDPEAYFDRGTALLEKDSPDEALIAFQAAIRLNSTFLEAYSAAASVHNARRQWDQALALWSRYLAQRPQDGRAHFERAIVKRAKGDHKGFLQELQQACTFGHRAAC</sequence>
<dbReference type="InterPro" id="IPR019734">
    <property type="entry name" value="TPR_rpt"/>
</dbReference>
<dbReference type="Pfam" id="PF13414">
    <property type="entry name" value="TPR_11"/>
    <property type="match status" value="1"/>
</dbReference>
<dbReference type="PANTHER" id="PTHR24171">
    <property type="entry name" value="ANKYRIN REPEAT DOMAIN-CONTAINING PROTEIN 39-RELATED"/>
    <property type="match status" value="1"/>
</dbReference>
<evidence type="ECO:0000256" key="1">
    <source>
        <dbReference type="ARBA" id="ARBA00022737"/>
    </source>
</evidence>
<dbReference type="InterPro" id="IPR036770">
    <property type="entry name" value="Ankyrin_rpt-contain_sf"/>
</dbReference>
<evidence type="ECO:0000256" key="2">
    <source>
        <dbReference type="ARBA" id="ARBA00023043"/>
    </source>
</evidence>
<feature type="repeat" description="ANK" evidence="3">
    <location>
        <begin position="50"/>
        <end position="82"/>
    </location>
</feature>
<dbReference type="SMART" id="SM00248">
    <property type="entry name" value="ANK"/>
    <property type="match status" value="5"/>
</dbReference>
<dbReference type="eggNOG" id="COG0666">
    <property type="taxonomic scope" value="Bacteria"/>
</dbReference>
<gene>
    <name evidence="5" type="ORF">NIDE0308</name>
</gene>
<dbReference type="Proteomes" id="UP000001660">
    <property type="component" value="Chromosome"/>
</dbReference>
<dbReference type="Pfam" id="PF13432">
    <property type="entry name" value="TPR_16"/>
    <property type="match status" value="1"/>
</dbReference>
<dbReference type="InterPro" id="IPR002110">
    <property type="entry name" value="Ankyrin_rpt"/>
</dbReference>
<feature type="repeat" description="TPR" evidence="4">
    <location>
        <begin position="246"/>
        <end position="279"/>
    </location>
</feature>
<dbReference type="InterPro" id="IPR011990">
    <property type="entry name" value="TPR-like_helical_dom_sf"/>
</dbReference>
<dbReference type="Pfam" id="PF12796">
    <property type="entry name" value="Ank_2"/>
    <property type="match status" value="1"/>
</dbReference>
<feature type="repeat" description="ANK" evidence="3">
    <location>
        <begin position="149"/>
        <end position="181"/>
    </location>
</feature>
<dbReference type="SMART" id="SM00028">
    <property type="entry name" value="TPR"/>
    <property type="match status" value="3"/>
</dbReference>
<evidence type="ECO:0000313" key="5">
    <source>
        <dbReference type="EMBL" id="CBK40088.1"/>
    </source>
</evidence>
<dbReference type="PRINTS" id="PR01415">
    <property type="entry name" value="ANKYRIN"/>
</dbReference>
<name>D8PA29_9BACT</name>
<dbReference type="Pfam" id="PF00023">
    <property type="entry name" value="Ank"/>
    <property type="match status" value="1"/>
</dbReference>
<dbReference type="HOGENOM" id="CLU_793860_0_0_0"/>
<dbReference type="EMBL" id="FP929003">
    <property type="protein sequence ID" value="CBK40088.1"/>
    <property type="molecule type" value="Genomic_DNA"/>
</dbReference>
<dbReference type="KEGG" id="nde:NIDE0308"/>
<dbReference type="SUPFAM" id="SSF48403">
    <property type="entry name" value="Ankyrin repeat"/>
    <property type="match status" value="1"/>
</dbReference>
<keyword evidence="2 3" id="KW-0040">ANK repeat</keyword>
<dbReference type="SUPFAM" id="SSF48452">
    <property type="entry name" value="TPR-like"/>
    <property type="match status" value="1"/>
</dbReference>
<feature type="repeat" description="TPR" evidence="4">
    <location>
        <begin position="212"/>
        <end position="245"/>
    </location>
</feature>
<accession>D8PA29</accession>
<evidence type="ECO:0000256" key="3">
    <source>
        <dbReference type="PROSITE-ProRule" id="PRU00023"/>
    </source>
</evidence>
<dbReference type="Gene3D" id="1.25.40.10">
    <property type="entry name" value="Tetratricopeptide repeat domain"/>
    <property type="match status" value="1"/>
</dbReference>
<dbReference type="Gene3D" id="1.25.40.20">
    <property type="entry name" value="Ankyrin repeat-containing domain"/>
    <property type="match status" value="2"/>
</dbReference>
<dbReference type="PROSITE" id="PS50088">
    <property type="entry name" value="ANK_REPEAT"/>
    <property type="match status" value="4"/>
</dbReference>
<evidence type="ECO:0000256" key="4">
    <source>
        <dbReference type="PROSITE-ProRule" id="PRU00339"/>
    </source>
</evidence>
<proteinExistence type="predicted"/>